<evidence type="ECO:0000313" key="2">
    <source>
        <dbReference type="Proteomes" id="UP000070328"/>
    </source>
</evidence>
<comment type="caution">
    <text evidence="1">The sequence shown here is derived from an EMBL/GenBank/DDBJ whole genome shotgun (WGS) entry which is preliminary data.</text>
</comment>
<dbReference type="AlphaFoldDB" id="A0A135TVD5"/>
<keyword evidence="2" id="KW-1185">Reference proteome</keyword>
<organism evidence="1 2">
    <name type="scientific">Colletotrichum simmondsii</name>
    <dbReference type="NCBI Taxonomy" id="703756"/>
    <lineage>
        <taxon>Eukaryota</taxon>
        <taxon>Fungi</taxon>
        <taxon>Dikarya</taxon>
        <taxon>Ascomycota</taxon>
        <taxon>Pezizomycotina</taxon>
        <taxon>Sordariomycetes</taxon>
        <taxon>Hypocreomycetidae</taxon>
        <taxon>Glomerellales</taxon>
        <taxon>Glomerellaceae</taxon>
        <taxon>Colletotrichum</taxon>
        <taxon>Colletotrichum acutatum species complex</taxon>
    </lineage>
</organism>
<protein>
    <submittedName>
        <fullName evidence="1">Uncharacterized protein</fullName>
    </submittedName>
</protein>
<dbReference type="EMBL" id="JFBX01000049">
    <property type="protein sequence ID" value="KXH52022.1"/>
    <property type="molecule type" value="Genomic_DNA"/>
</dbReference>
<proteinExistence type="predicted"/>
<sequence length="284" mass="31911">MRPFALFLGACVGKISNRVGRSAMPWFLAIEKTTRLNRIRITCAHITFGRADWTNHPPPVVAAVLRLNSLKEVNLDFLPAAPWGPWLAEADPDDHQANPVNSLLSRHWRGPSYRHISHTCEYDNLRVVRTRPSQPNGINGASPGHWQRAADHYPNIAEFLSSLEQEQIKRRRQRRRRVPPERKAWPVVGSGYLPSPFDFRDGACRRRLVSTDIGSSSVRNRCQSTFSTRLSTTTITFGASSHHLTYRASVDGHMYPYAGYRLWIMVTGCSGNLDTVISPLSGGA</sequence>
<accession>A0A135TVD5</accession>
<dbReference type="Proteomes" id="UP000070328">
    <property type="component" value="Unassembled WGS sequence"/>
</dbReference>
<gene>
    <name evidence="1" type="ORF">CSIM01_07841</name>
</gene>
<reference evidence="1 2" key="1">
    <citation type="submission" date="2014-02" db="EMBL/GenBank/DDBJ databases">
        <title>The genome sequence of Colletotrichum simmondsii CBS122122.</title>
        <authorList>
            <person name="Baroncelli R."/>
            <person name="Thon M.R."/>
        </authorList>
    </citation>
    <scope>NUCLEOTIDE SEQUENCE [LARGE SCALE GENOMIC DNA]</scope>
    <source>
        <strain evidence="1 2">CBS122122</strain>
    </source>
</reference>
<name>A0A135TVD5_9PEZI</name>
<evidence type="ECO:0000313" key="1">
    <source>
        <dbReference type="EMBL" id="KXH52022.1"/>
    </source>
</evidence>